<accession>A0A1M6EK63</accession>
<dbReference type="Proteomes" id="UP000184172">
    <property type="component" value="Unassembled WGS sequence"/>
</dbReference>
<organism evidence="2 3">
    <name type="scientific">Aequorivita viscosa</name>
    <dbReference type="NCBI Taxonomy" id="797419"/>
    <lineage>
        <taxon>Bacteria</taxon>
        <taxon>Pseudomonadati</taxon>
        <taxon>Bacteroidota</taxon>
        <taxon>Flavobacteriia</taxon>
        <taxon>Flavobacteriales</taxon>
        <taxon>Flavobacteriaceae</taxon>
        <taxon>Aequorivita</taxon>
    </lineage>
</organism>
<sequence>MKSFFHKIASVFLATLVLFTTMSFTVDMHYCGETLVDFSLSQNAHTCGMEAEQPTNDCESSMPEDSCCTDKQVIIEGQDELKLSFDTLNFEQQAFVATFFYTYINLFEGLDTNVIPFRDYKPPLLIRDFQKLHETYLI</sequence>
<feature type="signal peptide" evidence="1">
    <location>
        <begin position="1"/>
        <end position="25"/>
    </location>
</feature>
<evidence type="ECO:0008006" key="4">
    <source>
        <dbReference type="Google" id="ProtNLM"/>
    </source>
</evidence>
<evidence type="ECO:0000313" key="2">
    <source>
        <dbReference type="EMBL" id="SHI85901.1"/>
    </source>
</evidence>
<evidence type="ECO:0000256" key="1">
    <source>
        <dbReference type="SAM" id="SignalP"/>
    </source>
</evidence>
<keyword evidence="1" id="KW-0732">Signal</keyword>
<keyword evidence="3" id="KW-1185">Reference proteome</keyword>
<dbReference type="RefSeq" id="WP_073216333.1">
    <property type="nucleotide sequence ID" value="NZ_FNNS01000001.1"/>
</dbReference>
<dbReference type="InterPro" id="IPR058512">
    <property type="entry name" value="DUF8199"/>
</dbReference>
<name>A0A1M6EK63_9FLAO</name>
<dbReference type="OrthoDB" id="1493875at2"/>
<gene>
    <name evidence="2" type="ORF">SAMN04487908_10688</name>
</gene>
<dbReference type="Pfam" id="PF26622">
    <property type="entry name" value="DUF8199"/>
    <property type="match status" value="1"/>
</dbReference>
<dbReference type="AlphaFoldDB" id="A0A1M6EK63"/>
<dbReference type="EMBL" id="FQYV01000006">
    <property type="protein sequence ID" value="SHI85901.1"/>
    <property type="molecule type" value="Genomic_DNA"/>
</dbReference>
<feature type="chain" id="PRO_5009917133" description="Secreted protein" evidence="1">
    <location>
        <begin position="26"/>
        <end position="138"/>
    </location>
</feature>
<dbReference type="InterPro" id="IPR058060">
    <property type="entry name" value="HYC_CC_PP"/>
</dbReference>
<dbReference type="NCBIfam" id="NF047658">
    <property type="entry name" value="HYC_CC_PP"/>
    <property type="match status" value="1"/>
</dbReference>
<evidence type="ECO:0000313" key="3">
    <source>
        <dbReference type="Proteomes" id="UP000184172"/>
    </source>
</evidence>
<dbReference type="STRING" id="797419.SAMN05216556_101159"/>
<proteinExistence type="predicted"/>
<reference evidence="3" key="1">
    <citation type="submission" date="2016-11" db="EMBL/GenBank/DDBJ databases">
        <authorList>
            <person name="Varghese N."/>
            <person name="Submissions S."/>
        </authorList>
    </citation>
    <scope>NUCLEOTIDE SEQUENCE [LARGE SCALE GENOMIC DNA]</scope>
    <source>
        <strain evidence="3">DSM 26349</strain>
    </source>
</reference>
<protein>
    <recommendedName>
        <fullName evidence="4">Secreted protein</fullName>
    </recommendedName>
</protein>